<proteinExistence type="predicted"/>
<gene>
    <name evidence="1" type="ORF">L596_025224</name>
</gene>
<reference evidence="1 2" key="1">
    <citation type="journal article" date="2015" name="Genome Biol.">
        <title>Comparative genomics of Steinernema reveals deeply conserved gene regulatory networks.</title>
        <authorList>
            <person name="Dillman A.R."/>
            <person name="Macchietto M."/>
            <person name="Porter C.F."/>
            <person name="Rogers A."/>
            <person name="Williams B."/>
            <person name="Antoshechkin I."/>
            <person name="Lee M.M."/>
            <person name="Goodwin Z."/>
            <person name="Lu X."/>
            <person name="Lewis E.E."/>
            <person name="Goodrich-Blair H."/>
            <person name="Stock S.P."/>
            <person name="Adams B.J."/>
            <person name="Sternberg P.W."/>
            <person name="Mortazavi A."/>
        </authorList>
    </citation>
    <scope>NUCLEOTIDE SEQUENCE [LARGE SCALE GENOMIC DNA]</scope>
    <source>
        <strain evidence="1 2">ALL</strain>
    </source>
</reference>
<evidence type="ECO:0000313" key="2">
    <source>
        <dbReference type="Proteomes" id="UP000298663"/>
    </source>
</evidence>
<keyword evidence="2" id="KW-1185">Reference proteome</keyword>
<comment type="caution">
    <text evidence="1">The sequence shown here is derived from an EMBL/GenBank/DDBJ whole genome shotgun (WGS) entry which is preliminary data.</text>
</comment>
<name>A0A4V5ZYZ1_STECR</name>
<evidence type="ECO:0000313" key="1">
    <source>
        <dbReference type="EMBL" id="TKR64735.1"/>
    </source>
</evidence>
<reference evidence="1 2" key="2">
    <citation type="journal article" date="2019" name="G3 (Bethesda)">
        <title>Hybrid Assembly of the Genome of the Entomopathogenic Nematode Steinernema carpocapsae Identifies the X-Chromosome.</title>
        <authorList>
            <person name="Serra L."/>
            <person name="Macchietto M."/>
            <person name="Macias-Munoz A."/>
            <person name="McGill C.J."/>
            <person name="Rodriguez I.M."/>
            <person name="Rodriguez B."/>
            <person name="Murad R."/>
            <person name="Mortazavi A."/>
        </authorList>
    </citation>
    <scope>NUCLEOTIDE SEQUENCE [LARGE SCALE GENOMIC DNA]</scope>
    <source>
        <strain evidence="1 2">ALL</strain>
    </source>
</reference>
<sequence length="100" mass="11672">MVPEFHLCFAGTYEFQLQIPKCGDAFDRRFPLGLSHFRPQFLVNDRNAGTCIEHELPLQSVNLQIDEALFYEIIRTCLRLIRDIKALRPPLLSSLYQQSF</sequence>
<protein>
    <submittedName>
        <fullName evidence="1">Uncharacterized protein</fullName>
    </submittedName>
</protein>
<dbReference type="EMBL" id="AZBU02000009">
    <property type="protein sequence ID" value="TKR64735.1"/>
    <property type="molecule type" value="Genomic_DNA"/>
</dbReference>
<dbReference type="AlphaFoldDB" id="A0A4V5ZYZ1"/>
<accession>A0A4V5ZYZ1</accession>
<dbReference type="Proteomes" id="UP000298663">
    <property type="component" value="Unassembled WGS sequence"/>
</dbReference>
<organism evidence="1 2">
    <name type="scientific">Steinernema carpocapsae</name>
    <name type="common">Entomopathogenic nematode</name>
    <dbReference type="NCBI Taxonomy" id="34508"/>
    <lineage>
        <taxon>Eukaryota</taxon>
        <taxon>Metazoa</taxon>
        <taxon>Ecdysozoa</taxon>
        <taxon>Nematoda</taxon>
        <taxon>Chromadorea</taxon>
        <taxon>Rhabditida</taxon>
        <taxon>Tylenchina</taxon>
        <taxon>Panagrolaimomorpha</taxon>
        <taxon>Strongyloidoidea</taxon>
        <taxon>Steinernematidae</taxon>
        <taxon>Steinernema</taxon>
    </lineage>
</organism>